<reference evidence="2" key="1">
    <citation type="submission" date="2018-05" db="EMBL/GenBank/DDBJ databases">
        <authorList>
            <person name="Lanie J.A."/>
            <person name="Ng W.-L."/>
            <person name="Kazmierczak K.M."/>
            <person name="Andrzejewski T.M."/>
            <person name="Davidsen T.M."/>
            <person name="Wayne K.J."/>
            <person name="Tettelin H."/>
            <person name="Glass J.I."/>
            <person name="Rusch D."/>
            <person name="Podicherti R."/>
            <person name="Tsui H.-C.T."/>
            <person name="Winkler M.E."/>
        </authorList>
    </citation>
    <scope>NUCLEOTIDE SEQUENCE</scope>
</reference>
<evidence type="ECO:0000256" key="1">
    <source>
        <dbReference type="SAM" id="Phobius"/>
    </source>
</evidence>
<dbReference type="EMBL" id="UINC01048144">
    <property type="protein sequence ID" value="SVB58318.1"/>
    <property type="molecule type" value="Genomic_DNA"/>
</dbReference>
<name>A0A382F5M7_9ZZZZ</name>
<evidence type="ECO:0000313" key="2">
    <source>
        <dbReference type="EMBL" id="SVB58318.1"/>
    </source>
</evidence>
<evidence type="ECO:0008006" key="3">
    <source>
        <dbReference type="Google" id="ProtNLM"/>
    </source>
</evidence>
<protein>
    <recommendedName>
        <fullName evidence="3">DUF4384 domain-containing protein</fullName>
    </recommendedName>
</protein>
<accession>A0A382F5M7</accession>
<organism evidence="2">
    <name type="scientific">marine metagenome</name>
    <dbReference type="NCBI Taxonomy" id="408172"/>
    <lineage>
        <taxon>unclassified sequences</taxon>
        <taxon>metagenomes</taxon>
        <taxon>ecological metagenomes</taxon>
    </lineage>
</organism>
<keyword evidence="1" id="KW-0812">Transmembrane</keyword>
<keyword evidence="1" id="KW-0472">Membrane</keyword>
<feature type="transmembrane region" description="Helical" evidence="1">
    <location>
        <begin position="20"/>
        <end position="39"/>
    </location>
</feature>
<gene>
    <name evidence="2" type="ORF">METZ01_LOCUS211172</name>
</gene>
<proteinExistence type="predicted"/>
<dbReference type="AlphaFoldDB" id="A0A382F5M7"/>
<sequence>MELFSRPTLNNKGSMDVYRITFSVIITMTVIGWACVLVGKTVNGVGEFQFGSNITENQSCAIAQEKAEQDAIRNAEGEIIGATDWKICTDNGDVDCAFNSFRWINQQGILTKVFTKNTMILQEPRRCRVSIVAEIIRLPMSDPNFHLDIQINSTHFNEGDHVKVTLIPSRPLYLYLFNWTAADGFTRLYQGRLTKKTQLPDDETYAFIARLEGAEESNEMLLTVAARSPLNFIATYSTEQLLKILLQHQRQGALINKINYKVIK</sequence>
<keyword evidence="1" id="KW-1133">Transmembrane helix</keyword>